<evidence type="ECO:0000313" key="2">
    <source>
        <dbReference type="EMBL" id="KAG5831662.1"/>
    </source>
</evidence>
<evidence type="ECO:0000313" key="3">
    <source>
        <dbReference type="Proteomes" id="UP001044222"/>
    </source>
</evidence>
<proteinExistence type="predicted"/>
<accession>A0A9D3LIT9</accession>
<dbReference type="Proteomes" id="UP001044222">
    <property type="component" value="Chromosome 18"/>
</dbReference>
<dbReference type="EMBL" id="JAFIRN010000018">
    <property type="protein sequence ID" value="KAG5831662.1"/>
    <property type="molecule type" value="Genomic_DNA"/>
</dbReference>
<sequence length="110" mass="12113">MMDMTVFQTSATARKSHLENKESVGRQAGPPQYKEPLLFHSAVHQPSCTATAPQDYDCYFLKFSIGGDRPGHHQRWHCQISGFRLWGSISSPGASAFSGQDNMGGPTEIL</sequence>
<keyword evidence="3" id="KW-1185">Reference proteome</keyword>
<protein>
    <submittedName>
        <fullName evidence="2">Uncharacterized protein</fullName>
    </submittedName>
</protein>
<reference evidence="2" key="1">
    <citation type="submission" date="2021-01" db="EMBL/GenBank/DDBJ databases">
        <title>A chromosome-scale assembly of European eel, Anguilla anguilla.</title>
        <authorList>
            <person name="Henkel C."/>
            <person name="Jong-Raadsen S.A."/>
            <person name="Dufour S."/>
            <person name="Weltzien F.-A."/>
            <person name="Palstra A.P."/>
            <person name="Pelster B."/>
            <person name="Spaink H.P."/>
            <person name="Van Den Thillart G.E."/>
            <person name="Jansen H."/>
            <person name="Zahm M."/>
            <person name="Klopp C."/>
            <person name="Cedric C."/>
            <person name="Louis A."/>
            <person name="Berthelot C."/>
            <person name="Parey E."/>
            <person name="Roest Crollius H."/>
            <person name="Montfort J."/>
            <person name="Robinson-Rechavi M."/>
            <person name="Bucao C."/>
            <person name="Bouchez O."/>
            <person name="Gislard M."/>
            <person name="Lluch J."/>
            <person name="Milhes M."/>
            <person name="Lampietro C."/>
            <person name="Lopez Roques C."/>
            <person name="Donnadieu C."/>
            <person name="Braasch I."/>
            <person name="Desvignes T."/>
            <person name="Postlethwait J."/>
            <person name="Bobe J."/>
            <person name="Guiguen Y."/>
            <person name="Dirks R."/>
        </authorList>
    </citation>
    <scope>NUCLEOTIDE SEQUENCE</scope>
    <source>
        <strain evidence="2">Tag_6206</strain>
        <tissue evidence="2">Liver</tissue>
    </source>
</reference>
<feature type="compositionally biased region" description="Polar residues" evidence="1">
    <location>
        <begin position="1"/>
        <end position="13"/>
    </location>
</feature>
<gene>
    <name evidence="2" type="ORF">ANANG_G00306120</name>
</gene>
<dbReference type="AlphaFoldDB" id="A0A9D3LIT9"/>
<evidence type="ECO:0000256" key="1">
    <source>
        <dbReference type="SAM" id="MobiDB-lite"/>
    </source>
</evidence>
<comment type="caution">
    <text evidence="2">The sequence shown here is derived from an EMBL/GenBank/DDBJ whole genome shotgun (WGS) entry which is preliminary data.</text>
</comment>
<organism evidence="2 3">
    <name type="scientific">Anguilla anguilla</name>
    <name type="common">European freshwater eel</name>
    <name type="synonym">Muraena anguilla</name>
    <dbReference type="NCBI Taxonomy" id="7936"/>
    <lineage>
        <taxon>Eukaryota</taxon>
        <taxon>Metazoa</taxon>
        <taxon>Chordata</taxon>
        <taxon>Craniata</taxon>
        <taxon>Vertebrata</taxon>
        <taxon>Euteleostomi</taxon>
        <taxon>Actinopterygii</taxon>
        <taxon>Neopterygii</taxon>
        <taxon>Teleostei</taxon>
        <taxon>Anguilliformes</taxon>
        <taxon>Anguillidae</taxon>
        <taxon>Anguilla</taxon>
    </lineage>
</organism>
<feature type="region of interest" description="Disordered" evidence="1">
    <location>
        <begin position="1"/>
        <end position="31"/>
    </location>
</feature>
<name>A0A9D3LIT9_ANGAN</name>